<dbReference type="AlphaFoldDB" id="A0A7W5BFF1"/>
<gene>
    <name evidence="1" type="ORF">FHS03_005266</name>
</gene>
<dbReference type="InterPro" id="IPR009649">
    <property type="entry name" value="TraU"/>
</dbReference>
<dbReference type="Proteomes" id="UP000541535">
    <property type="component" value="Unassembled WGS sequence"/>
</dbReference>
<dbReference type="EMBL" id="JACHXD010000025">
    <property type="protein sequence ID" value="MBB3122169.1"/>
    <property type="molecule type" value="Genomic_DNA"/>
</dbReference>
<evidence type="ECO:0000313" key="2">
    <source>
        <dbReference type="Proteomes" id="UP000541535"/>
    </source>
</evidence>
<comment type="caution">
    <text evidence="1">The sequence shown here is derived from an EMBL/GenBank/DDBJ whole genome shotgun (WGS) entry which is preliminary data.</text>
</comment>
<dbReference type="Pfam" id="PF06834">
    <property type="entry name" value="TraU"/>
    <property type="match status" value="1"/>
</dbReference>
<accession>A0A7W5BFF1</accession>
<name>A0A7W5BFF1_9BURK</name>
<sequence length="346" mass="37233">MMTPATRRGKARGRWCAGVLLLALWGFGIPAQAAGLSTCTGRFPNPITDICWSCILPISLGGQRLADLGGQEDIGNPASPICSCGVNPTIGLSIGFWEPARHVEVVRRPFCLVSLGGVDLNPGIAAPEAGRHTDASGEQNGFYQAHFYVNPALYWLQVIADFPCLERAGFDLAYLTEVDPLWNDDELTLILNPEAALFANPVAIAACAADCVAATFGFSRAELFWCAGCQGGMYPLDGHSSYHLGGVRTAELLSQRLTAKMHRELLAWGRHGAAGLCGPYFLPVMDKAAYKTQLTYPIAATGKEAGRCCRPFGRTTVLWGAAKEYPVKGEDFAFMLFRKGNCCVGY</sequence>
<reference evidence="1 2" key="1">
    <citation type="submission" date="2020-08" db="EMBL/GenBank/DDBJ databases">
        <title>Genomic Encyclopedia of Type Strains, Phase III (KMG-III): the genomes of soil and plant-associated and newly described type strains.</title>
        <authorList>
            <person name="Whitman W."/>
        </authorList>
    </citation>
    <scope>NUCLEOTIDE SEQUENCE [LARGE SCALE GENOMIC DNA]</scope>
    <source>
        <strain evidence="1 2">CECT 8897</strain>
    </source>
</reference>
<organism evidence="1 2">
    <name type="scientific">Pseudoduganella violacea</name>
    <dbReference type="NCBI Taxonomy" id="1715466"/>
    <lineage>
        <taxon>Bacteria</taxon>
        <taxon>Pseudomonadati</taxon>
        <taxon>Pseudomonadota</taxon>
        <taxon>Betaproteobacteria</taxon>
        <taxon>Burkholderiales</taxon>
        <taxon>Oxalobacteraceae</taxon>
        <taxon>Telluria group</taxon>
        <taxon>Pseudoduganella</taxon>
    </lineage>
</organism>
<proteinExistence type="predicted"/>
<keyword evidence="2" id="KW-1185">Reference proteome</keyword>
<evidence type="ECO:0000313" key="1">
    <source>
        <dbReference type="EMBL" id="MBB3122169.1"/>
    </source>
</evidence>
<protein>
    <submittedName>
        <fullName evidence="1">Conjugal transfer pilus assembly protein TraU</fullName>
    </submittedName>
</protein>
<dbReference type="RefSeq" id="WP_229426448.1">
    <property type="nucleotide sequence ID" value="NZ_JACHXD010000025.1"/>
</dbReference>